<sequence length="548" mass="59080">MKWAARALCAAVTGAVLAASGCSLEGARGNYGTGPDAIITVNGGEPQNGLVPTNTNENMGGRVVDSLFTGLYSYTADGTPMLANAESVDTTDNQHYTVHLVRDWTFTDGTPVRAENYVRAWNFGAATVNGQLQQSFFSPIEGYDGVAAEGSALTEMSGLKVVDDYTFTVRLTSPNIDFKLGLGFTPFKPLPDVFFTEGAAKFGEHPVGNGPYMLKGPDAWLHNVKLDVVRNPNYKGPDKPKNGGLSFIFYSSFDTAYTDLESGNLDVLDTVPVSALGTYQKVLGSRALTKPTAQNMQLGIPYYLPHFSGEEGRLRRAAISMAINRPEIIKAIFRGARGAAQDFTARSLPGWDPNIPGNDVLKFDPVKAKQLWAQANAIAPWSGSFEVAYNSDGDHQTWIDAVSNQVKNTLGIDAHGAPQPTFKQVRDAITKRTIRTAFRSGWQGDYPSMIEFLQPQFVTGAGSNDPVYSSPAFDAKLIEAERALDPNQSYALVNRAQAILMHDLPVIPLWDYTAAGGVGPGVKAQLTWNGLADFTQITKGDVAESTKG</sequence>
<dbReference type="GO" id="GO:0043190">
    <property type="term" value="C:ATP-binding cassette (ABC) transporter complex"/>
    <property type="evidence" value="ECO:0007669"/>
    <property type="project" value="InterPro"/>
</dbReference>
<dbReference type="Gene3D" id="3.90.76.10">
    <property type="entry name" value="Dipeptide-binding Protein, Domain 1"/>
    <property type="match status" value="1"/>
</dbReference>
<feature type="domain" description="Solute-binding protein family 5" evidence="2">
    <location>
        <begin position="81"/>
        <end position="461"/>
    </location>
</feature>
<dbReference type="InterPro" id="IPR039424">
    <property type="entry name" value="SBP_5"/>
</dbReference>
<evidence type="ECO:0000313" key="3">
    <source>
        <dbReference type="EMBL" id="KIU14732.1"/>
    </source>
</evidence>
<dbReference type="SUPFAM" id="SSF53850">
    <property type="entry name" value="Periplasmic binding protein-like II"/>
    <property type="match status" value="1"/>
</dbReference>
<proteinExistence type="predicted"/>
<keyword evidence="4" id="KW-1185">Reference proteome</keyword>
<evidence type="ECO:0000259" key="2">
    <source>
        <dbReference type="Pfam" id="PF00496"/>
    </source>
</evidence>
<dbReference type="Gene3D" id="3.10.105.10">
    <property type="entry name" value="Dipeptide-binding Protein, Domain 3"/>
    <property type="match status" value="1"/>
</dbReference>
<dbReference type="GO" id="GO:1904680">
    <property type="term" value="F:peptide transmembrane transporter activity"/>
    <property type="evidence" value="ECO:0007669"/>
    <property type="project" value="TreeGrafter"/>
</dbReference>
<evidence type="ECO:0000256" key="1">
    <source>
        <dbReference type="SAM" id="SignalP"/>
    </source>
</evidence>
<dbReference type="GO" id="GO:0042597">
    <property type="term" value="C:periplasmic space"/>
    <property type="evidence" value="ECO:0007669"/>
    <property type="project" value="UniProtKB-ARBA"/>
</dbReference>
<dbReference type="EMBL" id="JXST01000038">
    <property type="protein sequence ID" value="KIU14732.1"/>
    <property type="molecule type" value="Genomic_DNA"/>
</dbReference>
<dbReference type="GO" id="GO:0015833">
    <property type="term" value="P:peptide transport"/>
    <property type="evidence" value="ECO:0007669"/>
    <property type="project" value="TreeGrafter"/>
</dbReference>
<feature type="signal peptide" evidence="1">
    <location>
        <begin position="1"/>
        <end position="18"/>
    </location>
</feature>
<dbReference type="PIRSF" id="PIRSF002741">
    <property type="entry name" value="MppA"/>
    <property type="match status" value="1"/>
</dbReference>
<dbReference type="CDD" id="cd00995">
    <property type="entry name" value="PBP2_NikA_DppA_OppA_like"/>
    <property type="match status" value="1"/>
</dbReference>
<dbReference type="InterPro" id="IPR030678">
    <property type="entry name" value="Peptide/Ni-bd"/>
</dbReference>
<organism evidence="3 4">
    <name type="scientific">Mycolicibacterium llatzerense</name>
    <dbReference type="NCBI Taxonomy" id="280871"/>
    <lineage>
        <taxon>Bacteria</taxon>
        <taxon>Bacillati</taxon>
        <taxon>Actinomycetota</taxon>
        <taxon>Actinomycetes</taxon>
        <taxon>Mycobacteriales</taxon>
        <taxon>Mycobacteriaceae</taxon>
        <taxon>Mycolicibacterium</taxon>
    </lineage>
</organism>
<dbReference type="Gene3D" id="3.40.190.10">
    <property type="entry name" value="Periplasmic binding protein-like II"/>
    <property type="match status" value="1"/>
</dbReference>
<dbReference type="PANTHER" id="PTHR30290:SF83">
    <property type="entry name" value="ABC TRANSPORTER SUBSTRATE-BINDING PROTEIN"/>
    <property type="match status" value="1"/>
</dbReference>
<accession>A0A0D1L912</accession>
<dbReference type="AlphaFoldDB" id="A0A0D1L912"/>
<keyword evidence="1" id="KW-0732">Signal</keyword>
<dbReference type="STRING" id="280871.TL10_22990"/>
<evidence type="ECO:0000313" key="4">
    <source>
        <dbReference type="Proteomes" id="UP000032221"/>
    </source>
</evidence>
<dbReference type="PANTHER" id="PTHR30290">
    <property type="entry name" value="PERIPLASMIC BINDING COMPONENT OF ABC TRANSPORTER"/>
    <property type="match status" value="1"/>
</dbReference>
<dbReference type="PATRIC" id="fig|280871.6.peg.4759"/>
<protein>
    <submittedName>
        <fullName evidence="3">ABC transporter substrate-binding protein</fullName>
    </submittedName>
</protein>
<name>A0A0D1L912_9MYCO</name>
<dbReference type="Proteomes" id="UP000032221">
    <property type="component" value="Unassembled WGS sequence"/>
</dbReference>
<dbReference type="RefSeq" id="WP_043987506.1">
    <property type="nucleotide sequence ID" value="NZ_JXST01000038.1"/>
</dbReference>
<reference evidence="3 4" key="1">
    <citation type="submission" date="2015-01" db="EMBL/GenBank/DDBJ databases">
        <title>Genome sequence of Mycobacterium llatzerense and Mycobacterium immunogenum recovered from brain abscess.</title>
        <authorList>
            <person name="Greninger A.L."/>
            <person name="Langelier C."/>
            <person name="Cunningham G."/>
            <person name="Chiu C.Y."/>
            <person name="Miller S."/>
        </authorList>
    </citation>
    <scope>NUCLEOTIDE SEQUENCE [LARGE SCALE GENOMIC DNA]</scope>
    <source>
        <strain evidence="3 4">CLUC14</strain>
    </source>
</reference>
<dbReference type="PROSITE" id="PS51257">
    <property type="entry name" value="PROKAR_LIPOPROTEIN"/>
    <property type="match status" value="1"/>
</dbReference>
<feature type="chain" id="PRO_5002232622" evidence="1">
    <location>
        <begin position="19"/>
        <end position="548"/>
    </location>
</feature>
<gene>
    <name evidence="3" type="ORF">TL10_22990</name>
</gene>
<dbReference type="Pfam" id="PF00496">
    <property type="entry name" value="SBP_bac_5"/>
    <property type="match status" value="1"/>
</dbReference>
<comment type="caution">
    <text evidence="3">The sequence shown here is derived from an EMBL/GenBank/DDBJ whole genome shotgun (WGS) entry which is preliminary data.</text>
</comment>
<dbReference type="InterPro" id="IPR000914">
    <property type="entry name" value="SBP_5_dom"/>
</dbReference>